<feature type="compositionally biased region" description="Basic and acidic residues" evidence="6">
    <location>
        <begin position="308"/>
        <end position="332"/>
    </location>
</feature>
<dbReference type="Pfam" id="PF11732">
    <property type="entry name" value="Thoc2"/>
    <property type="match status" value="1"/>
</dbReference>
<feature type="coiled-coil region" evidence="5">
    <location>
        <begin position="945"/>
        <end position="1006"/>
    </location>
</feature>
<accession>A0A1Y1VR40</accession>
<feature type="domain" description="THO complex subunit 2 N-terminal" evidence="9">
    <location>
        <begin position="210"/>
        <end position="588"/>
    </location>
</feature>
<dbReference type="GO" id="GO:0003729">
    <property type="term" value="F:mRNA binding"/>
    <property type="evidence" value="ECO:0007669"/>
    <property type="project" value="TreeGrafter"/>
</dbReference>
<evidence type="ECO:0000256" key="1">
    <source>
        <dbReference type="ARBA" id="ARBA00004123"/>
    </source>
</evidence>
<protein>
    <recommendedName>
        <fullName evidence="3">THO complex subunit 2</fullName>
    </recommendedName>
</protein>
<dbReference type="Pfam" id="PF11262">
    <property type="entry name" value="Tho2"/>
    <property type="match status" value="1"/>
</dbReference>
<name>A0A1Y1VR40_9FUNG</name>
<keyword evidence="5" id="KW-0175">Coiled coil</keyword>
<comment type="subcellular location">
    <subcellularLocation>
        <location evidence="1">Nucleus</location>
    </subcellularLocation>
</comment>
<comment type="similarity">
    <text evidence="2">Belongs to the THOC2 family.</text>
</comment>
<evidence type="ECO:0000256" key="3">
    <source>
        <dbReference type="ARBA" id="ARBA00019596"/>
    </source>
</evidence>
<keyword evidence="4" id="KW-0539">Nucleus</keyword>
<dbReference type="InterPro" id="IPR032302">
    <property type="entry name" value="THOC2_N"/>
</dbReference>
<dbReference type="Pfam" id="PF16134">
    <property type="entry name" value="THOC2_N"/>
    <property type="match status" value="1"/>
</dbReference>
<evidence type="ECO:0000259" key="7">
    <source>
        <dbReference type="Pfam" id="PF11262"/>
    </source>
</evidence>
<evidence type="ECO:0000259" key="8">
    <source>
        <dbReference type="Pfam" id="PF11732"/>
    </source>
</evidence>
<dbReference type="OrthoDB" id="29024at2759"/>
<dbReference type="GO" id="GO:0006406">
    <property type="term" value="P:mRNA export from nucleus"/>
    <property type="evidence" value="ECO:0007669"/>
    <property type="project" value="InterPro"/>
</dbReference>
<reference evidence="10 11" key="2">
    <citation type="submission" date="2016-08" db="EMBL/GenBank/DDBJ databases">
        <title>Pervasive Adenine N6-methylation of Active Genes in Fungi.</title>
        <authorList>
            <consortium name="DOE Joint Genome Institute"/>
            <person name="Mondo S.J."/>
            <person name="Dannebaum R.O."/>
            <person name="Kuo R.C."/>
            <person name="Labutti K."/>
            <person name="Haridas S."/>
            <person name="Kuo A."/>
            <person name="Salamov A."/>
            <person name="Ahrendt S.R."/>
            <person name="Lipzen A."/>
            <person name="Sullivan W."/>
            <person name="Andreopoulos W.B."/>
            <person name="Clum A."/>
            <person name="Lindquist E."/>
            <person name="Daum C."/>
            <person name="Ramamoorthy G.K."/>
            <person name="Gryganskyi A."/>
            <person name="Culley D."/>
            <person name="Magnuson J.K."/>
            <person name="James T.Y."/>
            <person name="O'Malley M.A."/>
            <person name="Stajich J.E."/>
            <person name="Spatafora J.W."/>
            <person name="Visel A."/>
            <person name="Grigoriev I.V."/>
        </authorList>
    </citation>
    <scope>NUCLEOTIDE SEQUENCE [LARGE SCALE GENOMIC DNA]</scope>
    <source>
        <strain evidence="10 11">S4</strain>
    </source>
</reference>
<dbReference type="EMBL" id="MCFG01000603">
    <property type="protein sequence ID" value="ORX63643.1"/>
    <property type="molecule type" value="Genomic_DNA"/>
</dbReference>
<feature type="region of interest" description="Disordered" evidence="6">
    <location>
        <begin position="284"/>
        <end position="333"/>
    </location>
</feature>
<dbReference type="PANTHER" id="PTHR21597:SF0">
    <property type="entry name" value="THO COMPLEX SUBUNIT 2"/>
    <property type="match status" value="1"/>
</dbReference>
<evidence type="ECO:0000313" key="10">
    <source>
        <dbReference type="EMBL" id="ORX63643.1"/>
    </source>
</evidence>
<evidence type="ECO:0000256" key="6">
    <source>
        <dbReference type="SAM" id="MobiDB-lite"/>
    </source>
</evidence>
<comment type="caution">
    <text evidence="10">The sequence shown here is derived from an EMBL/GenBank/DDBJ whole genome shotgun (WGS) entry which is preliminary data.</text>
</comment>
<reference evidence="10 11" key="1">
    <citation type="submission" date="2016-08" db="EMBL/GenBank/DDBJ databases">
        <title>A Parts List for Fungal Cellulosomes Revealed by Comparative Genomics.</title>
        <authorList>
            <consortium name="DOE Joint Genome Institute"/>
            <person name="Haitjema C.H."/>
            <person name="Gilmore S.P."/>
            <person name="Henske J.K."/>
            <person name="Solomon K.V."/>
            <person name="De Groot R."/>
            <person name="Kuo A."/>
            <person name="Mondo S.J."/>
            <person name="Salamov A.A."/>
            <person name="Labutti K."/>
            <person name="Zhao Z."/>
            <person name="Chiniquy J."/>
            <person name="Barry K."/>
            <person name="Brewer H.M."/>
            <person name="Purvine S.O."/>
            <person name="Wright A.T."/>
            <person name="Boxma B."/>
            <person name="Van Alen T."/>
            <person name="Hackstein J.H."/>
            <person name="Baker S.E."/>
            <person name="Grigoriev I.V."/>
            <person name="O'Malley M.A."/>
        </authorList>
    </citation>
    <scope>NUCLEOTIDE SEQUENCE [LARGE SCALE GENOMIC DNA]</scope>
    <source>
        <strain evidence="10 11">S4</strain>
    </source>
</reference>
<dbReference type="InterPro" id="IPR021726">
    <property type="entry name" value="THO_THOC2_N"/>
</dbReference>
<evidence type="ECO:0000313" key="11">
    <source>
        <dbReference type="Proteomes" id="UP000193944"/>
    </source>
</evidence>
<evidence type="ECO:0000256" key="2">
    <source>
        <dbReference type="ARBA" id="ARBA00007857"/>
    </source>
</evidence>
<feature type="domain" description="THO complex subunitTHOC2 C-terminal" evidence="7">
    <location>
        <begin position="922"/>
        <end position="1036"/>
    </location>
</feature>
<evidence type="ECO:0000259" key="9">
    <source>
        <dbReference type="Pfam" id="PF16134"/>
    </source>
</evidence>
<sequence>MDNNLNNNKNNTSVNVDFQNIFKNWKTEQNTYKTLLKIYIIKYWIWLIDQETDGINTNLNDQVEDAKFKSEQKTKIIALTKELMTKNFIPAGLMKERFEVEMLEAIGLINSSKQFTKKSARINTSLLYKQTKFNLLREESEGYAKLITEITTNMYTYHPYGLSKEEIEKKDIILNERVHLVLTNIKSLIGYFDLDPNRVLDIIFDIFIANLDLKGRTSNGQILGNKFAYYQDPESPDNASFPLYVVTALLIKNNLVNINDLYPHLAPENDSMDEEYSQYLKEVKKNTEKETEPNPLLSAGSLSDDTVPSDHKKSKDDSSKDKEEKEKKEEKKKIVKTNQKAGLLAALLSIGDLKNSKIILDVSPRLGIMYQEIVHLISRIIHVSIQPLYKKVMKIPDTEESLEPKPYLTIHYELCNPLYEANLVIPRKKGYRVSSVIRYMFFYQQWKNDIPICNTFDDLLNYIPKFLKYVGIQIHQELTVLTKLVRLAKAHIKEKNVSEEYNNMWLSIISTYFLPSVSLLYSNPGFVMELWGLIKQYPYQVRYSLYSNWKNKSYRINQELAIVKISALKEIRRLMRRLSKDNTKQIGRMFGKLVHSNPVIAFDKMLEMIEGYENMTNPLVDGCKYLTHLEFDILSFVLIERLATSFKERIKEDGTSLAQWLSNLATFMGTVYKKYASMELSGILRYIIYQLKCNNVIDLVILKELIQKMSGIEITENLSDSQLDALAGGETLKREASTTRLIHTLTNYNLITPLFISLCQQRSICVYNTNLTHLKLIGNMFDQTNDTMIQYAEFLMANIDKHNYSKYIPSIKELCNNYYIDPETAFYIIRPKLNYLMRKAEQRESSNSIIVNNNTENSNSERVEKTEKLIENSNSMDIDEKPSESMEIDNNNNNNIETLNIWHKGLLTTIEEVSSILPNNVWDGISPQFYVTFWQLSLYDIYIPQSRYQEQIKKEKQIIHNLENDRDENSNTTKRRKERERGLEVIDRLENELNVQSENNKKVLARLKKEKNYWFANCTNIYNIISYLIQYCLYPR</sequence>
<keyword evidence="11" id="KW-1185">Reference proteome</keyword>
<dbReference type="InterPro" id="IPR021418">
    <property type="entry name" value="THO_THOC2_C"/>
</dbReference>
<dbReference type="AlphaFoldDB" id="A0A1Y1VR40"/>
<proteinExistence type="inferred from homology"/>
<dbReference type="PANTHER" id="PTHR21597">
    <property type="entry name" value="THO2 PROTEIN"/>
    <property type="match status" value="1"/>
</dbReference>
<feature type="non-terminal residue" evidence="10">
    <location>
        <position position="1036"/>
    </location>
</feature>
<evidence type="ECO:0000256" key="4">
    <source>
        <dbReference type="ARBA" id="ARBA00023242"/>
    </source>
</evidence>
<dbReference type="Proteomes" id="UP000193944">
    <property type="component" value="Unassembled WGS sequence"/>
</dbReference>
<gene>
    <name evidence="10" type="ORF">BCR32DRAFT_287619</name>
</gene>
<dbReference type="GO" id="GO:0006397">
    <property type="term" value="P:mRNA processing"/>
    <property type="evidence" value="ECO:0007669"/>
    <property type="project" value="InterPro"/>
</dbReference>
<evidence type="ECO:0000256" key="5">
    <source>
        <dbReference type="SAM" id="Coils"/>
    </source>
</evidence>
<dbReference type="GO" id="GO:0000445">
    <property type="term" value="C:THO complex part of transcription export complex"/>
    <property type="evidence" value="ECO:0007669"/>
    <property type="project" value="TreeGrafter"/>
</dbReference>
<dbReference type="STRING" id="1754192.A0A1Y1VR40"/>
<organism evidence="10 11">
    <name type="scientific">Anaeromyces robustus</name>
    <dbReference type="NCBI Taxonomy" id="1754192"/>
    <lineage>
        <taxon>Eukaryota</taxon>
        <taxon>Fungi</taxon>
        <taxon>Fungi incertae sedis</taxon>
        <taxon>Chytridiomycota</taxon>
        <taxon>Chytridiomycota incertae sedis</taxon>
        <taxon>Neocallimastigomycetes</taxon>
        <taxon>Neocallimastigales</taxon>
        <taxon>Neocallimastigaceae</taxon>
        <taxon>Anaeromyces</taxon>
    </lineage>
</organism>
<feature type="domain" description="THO complex subunitTHOC2 N-terminal" evidence="8">
    <location>
        <begin position="590"/>
        <end position="665"/>
    </location>
</feature>
<dbReference type="InterPro" id="IPR040007">
    <property type="entry name" value="Tho2"/>
</dbReference>